<dbReference type="RefSeq" id="WP_034586894.1">
    <property type="nucleotide sequence ID" value="NZ_JRPE02000002.1"/>
</dbReference>
<keyword evidence="2" id="KW-1185">Reference proteome</keyword>
<gene>
    <name evidence="1" type="ORF">LS74_001675</name>
</gene>
<dbReference type="Proteomes" id="UP000029921">
    <property type="component" value="Unassembled WGS sequence"/>
</dbReference>
<accession>A0A4V6I1S4</accession>
<evidence type="ECO:0000313" key="1">
    <source>
        <dbReference type="EMBL" id="TLD93462.1"/>
    </source>
</evidence>
<organism evidence="1 2">
    <name type="scientific">Helicobacter magdeburgensis</name>
    <dbReference type="NCBI Taxonomy" id="471858"/>
    <lineage>
        <taxon>Bacteria</taxon>
        <taxon>Pseudomonadati</taxon>
        <taxon>Campylobacterota</taxon>
        <taxon>Epsilonproteobacteria</taxon>
        <taxon>Campylobacterales</taxon>
        <taxon>Helicobacteraceae</taxon>
        <taxon>Helicobacter</taxon>
    </lineage>
</organism>
<evidence type="ECO:0000313" key="2">
    <source>
        <dbReference type="Proteomes" id="UP000029921"/>
    </source>
</evidence>
<dbReference type="EMBL" id="JRPE02000002">
    <property type="protein sequence ID" value="TLD93462.1"/>
    <property type="molecule type" value="Genomic_DNA"/>
</dbReference>
<name>A0A4V6I1S4_9HELI</name>
<dbReference type="AlphaFoldDB" id="A0A4V6I1S4"/>
<proteinExistence type="predicted"/>
<comment type="caution">
    <text evidence="1">The sequence shown here is derived from an EMBL/GenBank/DDBJ whole genome shotgun (WGS) entry which is preliminary data.</text>
</comment>
<sequence length="91" mass="10270">MKKNILVSFNSSESLESTLRVYSNTNELREAIQEELESLQSQYFDLGDVEVATQDEIESFLGGLDGLEDYLSLYRSCDGAERAITARVVRL</sequence>
<protein>
    <submittedName>
        <fullName evidence="1">Uncharacterized protein</fullName>
    </submittedName>
</protein>
<reference evidence="1 2" key="1">
    <citation type="journal article" date="2014" name="Genome Announc.">
        <title>Draft genome sequences of eight enterohepatic helicobacter species isolated from both laboratory and wild rodents.</title>
        <authorList>
            <person name="Sheh A."/>
            <person name="Shen Z."/>
            <person name="Fox J.G."/>
        </authorList>
    </citation>
    <scope>NUCLEOTIDE SEQUENCE [LARGE SCALE GENOMIC DNA]</scope>
    <source>
        <strain evidence="1 2">MIT 96-1001</strain>
    </source>
</reference>